<evidence type="ECO:0000256" key="4">
    <source>
        <dbReference type="ARBA" id="ARBA00022840"/>
    </source>
</evidence>
<dbReference type="PANTHER" id="PTHR44329">
    <property type="entry name" value="SERINE/THREONINE-PROTEIN KINASE TNNI3K-RELATED"/>
    <property type="match status" value="1"/>
</dbReference>
<keyword evidence="3" id="KW-0418">Kinase</keyword>
<dbReference type="InterPro" id="IPR000719">
    <property type="entry name" value="Prot_kinase_dom"/>
</dbReference>
<dbReference type="SUPFAM" id="SSF56112">
    <property type="entry name" value="Protein kinase-like (PK-like)"/>
    <property type="match status" value="1"/>
</dbReference>
<keyword evidence="7" id="KW-1185">Reference proteome</keyword>
<dbReference type="Pfam" id="PF00069">
    <property type="entry name" value="Pkinase"/>
    <property type="match status" value="1"/>
</dbReference>
<evidence type="ECO:0000256" key="2">
    <source>
        <dbReference type="ARBA" id="ARBA00022741"/>
    </source>
</evidence>
<accession>A0ABR2H9C5</accession>
<evidence type="ECO:0000313" key="6">
    <source>
        <dbReference type="EMBL" id="KAK8842814.1"/>
    </source>
</evidence>
<comment type="caution">
    <text evidence="6">The sequence shown here is derived from an EMBL/GenBank/DDBJ whole genome shotgun (WGS) entry which is preliminary data.</text>
</comment>
<dbReference type="EMBL" id="JAPFFF010000037">
    <property type="protein sequence ID" value="KAK8842814.1"/>
    <property type="molecule type" value="Genomic_DNA"/>
</dbReference>
<evidence type="ECO:0000259" key="5">
    <source>
        <dbReference type="PROSITE" id="PS50011"/>
    </source>
</evidence>
<dbReference type="PANTHER" id="PTHR44329:SF288">
    <property type="entry name" value="MITOGEN-ACTIVATED PROTEIN KINASE KINASE KINASE 20"/>
    <property type="match status" value="1"/>
</dbReference>
<dbReference type="InterPro" id="IPR011009">
    <property type="entry name" value="Kinase-like_dom_sf"/>
</dbReference>
<keyword evidence="4" id="KW-0067">ATP-binding</keyword>
<name>A0ABR2H9C5_9EUKA</name>
<gene>
    <name evidence="6" type="ORF">M9Y10_025680</name>
</gene>
<evidence type="ECO:0000313" key="7">
    <source>
        <dbReference type="Proteomes" id="UP001470230"/>
    </source>
</evidence>
<evidence type="ECO:0000256" key="3">
    <source>
        <dbReference type="ARBA" id="ARBA00022777"/>
    </source>
</evidence>
<organism evidence="6 7">
    <name type="scientific">Tritrichomonas musculus</name>
    <dbReference type="NCBI Taxonomy" id="1915356"/>
    <lineage>
        <taxon>Eukaryota</taxon>
        <taxon>Metamonada</taxon>
        <taxon>Parabasalia</taxon>
        <taxon>Tritrichomonadida</taxon>
        <taxon>Tritrichomonadidae</taxon>
        <taxon>Tritrichomonas</taxon>
    </lineage>
</organism>
<dbReference type="Proteomes" id="UP001470230">
    <property type="component" value="Unassembled WGS sequence"/>
</dbReference>
<protein>
    <recommendedName>
        <fullName evidence="5">Protein kinase domain-containing protein</fullName>
    </recommendedName>
</protein>
<feature type="domain" description="Protein kinase" evidence="5">
    <location>
        <begin position="9"/>
        <end position="275"/>
    </location>
</feature>
<dbReference type="InterPro" id="IPR051681">
    <property type="entry name" value="Ser/Thr_Kinases-Pseudokinases"/>
</dbReference>
<dbReference type="Gene3D" id="1.10.510.10">
    <property type="entry name" value="Transferase(Phosphotransferase) domain 1"/>
    <property type="match status" value="1"/>
</dbReference>
<reference evidence="6 7" key="1">
    <citation type="submission" date="2024-04" db="EMBL/GenBank/DDBJ databases">
        <title>Tritrichomonas musculus Genome.</title>
        <authorList>
            <person name="Alves-Ferreira E."/>
            <person name="Grigg M."/>
            <person name="Lorenzi H."/>
            <person name="Galac M."/>
        </authorList>
    </citation>
    <scope>NUCLEOTIDE SEQUENCE [LARGE SCALE GENOMIC DNA]</scope>
    <source>
        <strain evidence="6 7">EAF2021</strain>
    </source>
</reference>
<dbReference type="PROSITE" id="PS50011">
    <property type="entry name" value="PROTEIN_KINASE_DOM"/>
    <property type="match status" value="1"/>
</dbReference>
<proteinExistence type="predicted"/>
<evidence type="ECO:0000256" key="1">
    <source>
        <dbReference type="ARBA" id="ARBA00022679"/>
    </source>
</evidence>
<keyword evidence="2" id="KW-0547">Nucleotide-binding</keyword>
<sequence length="406" mass="46801">MLDPKIENITDICEIGKGIFGISDAIAESNRFFVMKKLDKDVKIKDSCIKLIGKPNFPTIAKYINFFPIVNPEDNPLLIIDLYTKGSLFDFISLNKAKAKGFTFFQIDEEFILAYGVSKGLEYLHSNQIIHGNLTSKNVLIDKNLRPHLDGFMYVRNRNNNNDDDYYDIEHIDSILNYTAPEILEGFKNFEKVEPTVSSDIYSFGMILYEIFTGQTPFQEFDSHELLIDKIISGLRPPTDNVYNPFVPIIESCWNQNPSKRPTAKELSTSIYEIATKLNSLKWYKSLSPLLNELTNTDVVFDGYWKPLCKASENNESHLAMYVIGNMCLNERLQNSPDQVQFGLKFILISADTFYYAMKKIIELRKNGNIGDIEGFNFEKMKEIINHYNSREEQKLSQIHYNISIK</sequence>
<keyword evidence="1" id="KW-0808">Transferase</keyword>